<reference evidence="2 3" key="1">
    <citation type="submission" date="2024-09" db="EMBL/GenBank/DDBJ databases">
        <title>Chromosome-scale assembly of Riccia sorocarpa.</title>
        <authorList>
            <person name="Paukszto L."/>
        </authorList>
    </citation>
    <scope>NUCLEOTIDE SEQUENCE [LARGE SCALE GENOMIC DNA]</scope>
    <source>
        <strain evidence="2">LP-2024</strain>
        <tissue evidence="2">Aerial parts of the thallus</tissue>
    </source>
</reference>
<protein>
    <submittedName>
        <fullName evidence="2">Uncharacterized protein</fullName>
    </submittedName>
</protein>
<sequence length="110" mass="11689">MLQRPQRGQGPLGRKGDASGDAKEGKGIVGRFDPCAKALSAYKAKNADARGPTLKHVVVVLRGPGVGMRAHPSQMWMPYEAGDWNISRTGFPRTPRTADAQIPTGLPGTP</sequence>
<proteinExistence type="predicted"/>
<keyword evidence="3" id="KW-1185">Reference proteome</keyword>
<comment type="caution">
    <text evidence="2">The sequence shown here is derived from an EMBL/GenBank/DDBJ whole genome shotgun (WGS) entry which is preliminary data.</text>
</comment>
<feature type="region of interest" description="Disordered" evidence="1">
    <location>
        <begin position="87"/>
        <end position="110"/>
    </location>
</feature>
<feature type="region of interest" description="Disordered" evidence="1">
    <location>
        <begin position="1"/>
        <end position="30"/>
    </location>
</feature>
<name>A0ABD3H782_9MARC</name>
<organism evidence="2 3">
    <name type="scientific">Riccia sorocarpa</name>
    <dbReference type="NCBI Taxonomy" id="122646"/>
    <lineage>
        <taxon>Eukaryota</taxon>
        <taxon>Viridiplantae</taxon>
        <taxon>Streptophyta</taxon>
        <taxon>Embryophyta</taxon>
        <taxon>Marchantiophyta</taxon>
        <taxon>Marchantiopsida</taxon>
        <taxon>Marchantiidae</taxon>
        <taxon>Marchantiales</taxon>
        <taxon>Ricciaceae</taxon>
        <taxon>Riccia</taxon>
    </lineage>
</organism>
<evidence type="ECO:0000313" key="2">
    <source>
        <dbReference type="EMBL" id="KAL3686721.1"/>
    </source>
</evidence>
<evidence type="ECO:0000313" key="3">
    <source>
        <dbReference type="Proteomes" id="UP001633002"/>
    </source>
</evidence>
<dbReference type="EMBL" id="JBJQOH010000004">
    <property type="protein sequence ID" value="KAL3686721.1"/>
    <property type="molecule type" value="Genomic_DNA"/>
</dbReference>
<evidence type="ECO:0000256" key="1">
    <source>
        <dbReference type="SAM" id="MobiDB-lite"/>
    </source>
</evidence>
<feature type="compositionally biased region" description="Basic and acidic residues" evidence="1">
    <location>
        <begin position="14"/>
        <end position="26"/>
    </location>
</feature>
<dbReference type="AlphaFoldDB" id="A0ABD3H782"/>
<gene>
    <name evidence="2" type="ORF">R1sor_013030</name>
</gene>
<accession>A0ABD3H782</accession>
<dbReference type="Proteomes" id="UP001633002">
    <property type="component" value="Unassembled WGS sequence"/>
</dbReference>